<keyword evidence="7" id="KW-1185">Reference proteome</keyword>
<dbReference type="GO" id="GO:0003676">
    <property type="term" value="F:nucleic acid binding"/>
    <property type="evidence" value="ECO:0007669"/>
    <property type="project" value="InterPro"/>
</dbReference>
<dbReference type="InterPro" id="IPR041370">
    <property type="entry name" value="Mlase_EEF1AKMT1/ZCCHC4"/>
</dbReference>
<name>A0AAD4NKG9_9BILA</name>
<dbReference type="PANTHER" id="PTHR13200:SF0">
    <property type="entry name" value="EEF1A LYSINE METHYLTRANSFERASE 1"/>
    <property type="match status" value="1"/>
</dbReference>
<dbReference type="Gene3D" id="3.40.50.150">
    <property type="entry name" value="Vaccinia Virus protein VP39"/>
    <property type="match status" value="1"/>
</dbReference>
<comment type="function">
    <text evidence="5">S-adenosyl-L-methionine-dependent protein-lysine N-methyltransferase that methylates elongation factor 1-alpha.</text>
</comment>
<evidence type="ECO:0000313" key="6">
    <source>
        <dbReference type="EMBL" id="KAI1729164.1"/>
    </source>
</evidence>
<dbReference type="PROSITE" id="PS00092">
    <property type="entry name" value="N6_MTASE"/>
    <property type="match status" value="1"/>
</dbReference>
<dbReference type="GO" id="GO:0032259">
    <property type="term" value="P:methylation"/>
    <property type="evidence" value="ECO:0007669"/>
    <property type="project" value="UniProtKB-KW"/>
</dbReference>
<keyword evidence="2 5" id="KW-0963">Cytoplasm</keyword>
<reference evidence="6" key="1">
    <citation type="submission" date="2022-01" db="EMBL/GenBank/DDBJ databases">
        <title>Genome Sequence Resource for Two Populations of Ditylenchus destructor, the Migratory Endoparasitic Phytonematode.</title>
        <authorList>
            <person name="Zhang H."/>
            <person name="Lin R."/>
            <person name="Xie B."/>
        </authorList>
    </citation>
    <scope>NUCLEOTIDE SEQUENCE</scope>
    <source>
        <strain evidence="6">BazhouSP</strain>
    </source>
</reference>
<proteinExistence type="inferred from homology"/>
<keyword evidence="4 5" id="KW-0808">Transferase</keyword>
<organism evidence="6 7">
    <name type="scientific">Ditylenchus destructor</name>
    <dbReference type="NCBI Taxonomy" id="166010"/>
    <lineage>
        <taxon>Eukaryota</taxon>
        <taxon>Metazoa</taxon>
        <taxon>Ecdysozoa</taxon>
        <taxon>Nematoda</taxon>
        <taxon>Chromadorea</taxon>
        <taxon>Rhabditida</taxon>
        <taxon>Tylenchina</taxon>
        <taxon>Tylenchomorpha</taxon>
        <taxon>Sphaerularioidea</taxon>
        <taxon>Anguinidae</taxon>
        <taxon>Anguininae</taxon>
        <taxon>Ditylenchus</taxon>
    </lineage>
</organism>
<protein>
    <recommendedName>
        <fullName evidence="5">Protein-lysine N-methyltransferase DdX_01387</fullName>
        <ecNumber evidence="5">2.1.1.-</ecNumber>
    </recommendedName>
</protein>
<dbReference type="EC" id="2.1.1.-" evidence="5"/>
<comment type="similarity">
    <text evidence="5">Belongs to the class I-like SAM-binding methyltransferase superfamily. EFM5 family.</text>
</comment>
<dbReference type="Pfam" id="PF10237">
    <property type="entry name" value="N6-adenineMlase"/>
    <property type="match status" value="1"/>
</dbReference>
<gene>
    <name evidence="6" type="ORF">DdX_01387</name>
</gene>
<evidence type="ECO:0000256" key="4">
    <source>
        <dbReference type="ARBA" id="ARBA00022679"/>
    </source>
</evidence>
<dbReference type="HAMAP" id="MF_03187">
    <property type="entry name" value="Methyltr_EFM5"/>
    <property type="match status" value="1"/>
</dbReference>
<dbReference type="Proteomes" id="UP001201812">
    <property type="component" value="Unassembled WGS sequence"/>
</dbReference>
<accession>A0AAD4NKG9</accession>
<dbReference type="InterPro" id="IPR019369">
    <property type="entry name" value="Efm5/EEF1AKMT1"/>
</dbReference>
<evidence type="ECO:0000256" key="1">
    <source>
        <dbReference type="ARBA" id="ARBA00004496"/>
    </source>
</evidence>
<dbReference type="InterPro" id="IPR029063">
    <property type="entry name" value="SAM-dependent_MTases_sf"/>
</dbReference>
<dbReference type="GO" id="GO:0016279">
    <property type="term" value="F:protein-lysine N-methyltransferase activity"/>
    <property type="evidence" value="ECO:0007669"/>
    <property type="project" value="UniProtKB-UniRule"/>
</dbReference>
<dbReference type="PANTHER" id="PTHR13200">
    <property type="entry name" value="EEF1A LYSINE METHYLTRANSFERASE 1"/>
    <property type="match status" value="1"/>
</dbReference>
<evidence type="ECO:0000256" key="5">
    <source>
        <dbReference type="HAMAP-Rule" id="MF_03187"/>
    </source>
</evidence>
<keyword evidence="3 5" id="KW-0489">Methyltransferase</keyword>
<dbReference type="InterPro" id="IPR002052">
    <property type="entry name" value="DNA_methylase_N6_adenine_CS"/>
</dbReference>
<dbReference type="GO" id="GO:0005737">
    <property type="term" value="C:cytoplasm"/>
    <property type="evidence" value="ECO:0007669"/>
    <property type="project" value="UniProtKB-SubCell"/>
</dbReference>
<dbReference type="SUPFAM" id="SSF53335">
    <property type="entry name" value="S-adenosyl-L-methionine-dependent methyltransferases"/>
    <property type="match status" value="1"/>
</dbReference>
<evidence type="ECO:0000256" key="3">
    <source>
        <dbReference type="ARBA" id="ARBA00022603"/>
    </source>
</evidence>
<dbReference type="EMBL" id="JAKKPZ010000001">
    <property type="protein sequence ID" value="KAI1729164.1"/>
    <property type="molecule type" value="Genomic_DNA"/>
</dbReference>
<evidence type="ECO:0000313" key="7">
    <source>
        <dbReference type="Proteomes" id="UP001201812"/>
    </source>
</evidence>
<evidence type="ECO:0000256" key="2">
    <source>
        <dbReference type="ARBA" id="ARBA00022490"/>
    </source>
</evidence>
<comment type="caution">
    <text evidence="6">The sequence shown here is derived from an EMBL/GenBank/DDBJ whole genome shotgun (WGS) entry which is preliminary data.</text>
</comment>
<dbReference type="AlphaFoldDB" id="A0AAD4NKG9"/>
<sequence>MATGTGVDEDGDESSFFSLPSDTLAALDEFWRDQQEKNDEFPEEDWQLSQFWYSDETSEALVTECLAALGNNGGNIACLSSPSLVPHFFNRKETQNEKVKITLLEFDQRFQEKFKDLFVHYDYREPLNIPAELHNSFDLIVADPPFLAEECLVKVAQTIRVLSRDKDTKLIICTGSILQDLANRLLKVNITNFKPQHRNNLANDFSSFTNYLPSTF</sequence>
<comment type="subcellular location">
    <subcellularLocation>
        <location evidence="1 5">Cytoplasm</location>
    </subcellularLocation>
</comment>